<keyword evidence="2" id="KW-1185">Reference proteome</keyword>
<dbReference type="AlphaFoldDB" id="A0A8J4YA28"/>
<dbReference type="EMBL" id="JACEEZ010008326">
    <property type="protein sequence ID" value="KAG0723397.1"/>
    <property type="molecule type" value="Genomic_DNA"/>
</dbReference>
<organism evidence="1 2">
    <name type="scientific">Chionoecetes opilio</name>
    <name type="common">Atlantic snow crab</name>
    <name type="synonym">Cancer opilio</name>
    <dbReference type="NCBI Taxonomy" id="41210"/>
    <lineage>
        <taxon>Eukaryota</taxon>
        <taxon>Metazoa</taxon>
        <taxon>Ecdysozoa</taxon>
        <taxon>Arthropoda</taxon>
        <taxon>Crustacea</taxon>
        <taxon>Multicrustacea</taxon>
        <taxon>Malacostraca</taxon>
        <taxon>Eumalacostraca</taxon>
        <taxon>Eucarida</taxon>
        <taxon>Decapoda</taxon>
        <taxon>Pleocyemata</taxon>
        <taxon>Brachyura</taxon>
        <taxon>Eubrachyura</taxon>
        <taxon>Majoidea</taxon>
        <taxon>Majidae</taxon>
        <taxon>Chionoecetes</taxon>
    </lineage>
</organism>
<reference evidence="1" key="1">
    <citation type="submission" date="2020-07" db="EMBL/GenBank/DDBJ databases">
        <title>The High-quality genome of the commercially important snow crab, Chionoecetes opilio.</title>
        <authorList>
            <person name="Jeong J.-H."/>
            <person name="Ryu S."/>
        </authorList>
    </citation>
    <scope>NUCLEOTIDE SEQUENCE</scope>
    <source>
        <strain evidence="1">MADBK_172401_WGS</strain>
        <tissue evidence="1">Digestive gland</tissue>
    </source>
</reference>
<name>A0A8J4YA28_CHIOP</name>
<accession>A0A8J4YA28</accession>
<evidence type="ECO:0000313" key="2">
    <source>
        <dbReference type="Proteomes" id="UP000770661"/>
    </source>
</evidence>
<sequence>MMEIIVTELLETCNKYIPKKKRKGGRRTQIPRARKILMRKRTKLNKQMDRTEKEDKKQEIWTQITEIEENIQKSHEQQRKSEESNAITNIKLNPNYFFSYAKKFSKACAPLGPLLTPEGQLEENAENICKLLAEQYQSPFSKPDEAKKVTDPHPLLCLPTPLTKQLLQAWKT</sequence>
<protein>
    <submittedName>
        <fullName evidence="1">Uncharacterized protein</fullName>
    </submittedName>
</protein>
<gene>
    <name evidence="1" type="ORF">GWK47_042791</name>
</gene>
<comment type="caution">
    <text evidence="1">The sequence shown here is derived from an EMBL/GenBank/DDBJ whole genome shotgun (WGS) entry which is preliminary data.</text>
</comment>
<proteinExistence type="predicted"/>
<dbReference type="Proteomes" id="UP000770661">
    <property type="component" value="Unassembled WGS sequence"/>
</dbReference>
<evidence type="ECO:0000313" key="1">
    <source>
        <dbReference type="EMBL" id="KAG0723397.1"/>
    </source>
</evidence>
<dbReference type="OrthoDB" id="7475878at2759"/>